<evidence type="ECO:0000256" key="1">
    <source>
        <dbReference type="SAM" id="Phobius"/>
    </source>
</evidence>
<organism evidence="2 3">
    <name type="scientific">Bradyrhizobium quebecense</name>
    <dbReference type="NCBI Taxonomy" id="2748629"/>
    <lineage>
        <taxon>Bacteria</taxon>
        <taxon>Pseudomonadati</taxon>
        <taxon>Pseudomonadota</taxon>
        <taxon>Alphaproteobacteria</taxon>
        <taxon>Hyphomicrobiales</taxon>
        <taxon>Nitrobacteraceae</taxon>
        <taxon>Bradyrhizobium</taxon>
    </lineage>
</organism>
<evidence type="ECO:0000313" key="2">
    <source>
        <dbReference type="EMBL" id="MBO1429784.1"/>
    </source>
</evidence>
<sequence>MSNKTALLRRQSRKYSEFRNRNIQVIEHNDSPLETDFQNNTLSVPTLHQELVPVAIPVINSKSLPIHPAKLRNIPLVILAYSLGIVGIGINGWFSYSRGSTEVDRAIFLGLGFILEAIMFYLPTQTSNLWKGKRYGSFLLSCFVCVSLFVFAVTNSLGFASVNLQEVSTARAERITPAVSDASRKLDTLTASRAVECVKRGDKCRQLEKEEQLALEALREAREKVSATADPQVMSAARLVSWVSLGRYNPSVDDFTMLRLLLLTLLPQLGGLVLMLSQREQAFP</sequence>
<keyword evidence="3" id="KW-1185">Reference proteome</keyword>
<feature type="transmembrane region" description="Helical" evidence="1">
    <location>
        <begin position="257"/>
        <end position="276"/>
    </location>
</feature>
<proteinExistence type="predicted"/>
<dbReference type="Proteomes" id="UP000692816">
    <property type="component" value="Unassembled WGS sequence"/>
</dbReference>
<keyword evidence="1" id="KW-1133">Transmembrane helix</keyword>
<name>A0ABS3ME93_9BRAD</name>
<keyword evidence="1" id="KW-0812">Transmembrane</keyword>
<accession>A0ABS3ME93</accession>
<protein>
    <submittedName>
        <fullName evidence="2">Uncharacterized protein</fullName>
    </submittedName>
</protein>
<feature type="transmembrane region" description="Helical" evidence="1">
    <location>
        <begin position="135"/>
        <end position="154"/>
    </location>
</feature>
<feature type="transmembrane region" description="Helical" evidence="1">
    <location>
        <begin position="74"/>
        <end position="94"/>
    </location>
</feature>
<reference evidence="2" key="1">
    <citation type="journal article" date="2021" name="Int. J. Syst. Evol. Microbiol.">
        <title>Bradyrhizobium septentrionale sp. nov. (sv. septentrionale) and Bradyrhizobium quebecense sp. nov. (sv. septentrionale) associated with legumes native to Canada possess rearranged symbiosis genes and numerous insertion sequences.</title>
        <authorList>
            <person name="Bromfield E.S.P."/>
            <person name="Cloutier S."/>
        </authorList>
    </citation>
    <scope>NUCLEOTIDE SEQUENCE</scope>
    <source>
        <strain evidence="2">12S5</strain>
    </source>
</reference>
<gene>
    <name evidence="2" type="ORF">J4P68_10100</name>
</gene>
<evidence type="ECO:0000313" key="3">
    <source>
        <dbReference type="Proteomes" id="UP000692816"/>
    </source>
</evidence>
<dbReference type="EMBL" id="JAGEPA010000001">
    <property type="protein sequence ID" value="MBO1429784.1"/>
    <property type="molecule type" value="Genomic_DNA"/>
</dbReference>
<feature type="transmembrane region" description="Helical" evidence="1">
    <location>
        <begin position="106"/>
        <end position="123"/>
    </location>
</feature>
<dbReference type="RefSeq" id="WP_207832230.1">
    <property type="nucleotide sequence ID" value="NZ_CP088282.1"/>
</dbReference>
<comment type="caution">
    <text evidence="2">The sequence shown here is derived from an EMBL/GenBank/DDBJ whole genome shotgun (WGS) entry which is preliminary data.</text>
</comment>
<keyword evidence="1" id="KW-0472">Membrane</keyword>